<keyword evidence="3" id="KW-0597">Phosphoprotein</keyword>
<keyword evidence="12" id="KW-1185">Reference proteome</keyword>
<comment type="catalytic activity">
    <reaction evidence="1">
        <text>ATP + protein L-histidine = ADP + protein N-phospho-L-histidine.</text>
        <dbReference type="EC" id="2.7.13.3"/>
    </reaction>
</comment>
<sequence length="385" mass="40765">MVRRPFGESRTADVLVILLAWLSSTPGAPGASGPALAAQLLISGLAAGALFWRRQRPVLVVAFGSACTLVLLLVTPHPVFPGGLAFALYAVGRHTRPRVSWTTAAIVGLCYGGTLVGLHAAGFPVLAQDGDGPLATAFLVAGVMLLPILLLVALGNLLRLRHELKQRDRAESAAAAVRVERARIARELHDVVAHHITTMNVLLGAARTVLRQDPGQAEEAIATAEQNGRDAIAELRQLLHVLRAEQARAAEPRTTGVAHLPDLVERAREAGQRIVMEVTGEPFPLPTTVDHAVYRIVQEALTNSRKHASGATATVTLRYLPGMVDVRVADDGPEVRRAPGTEGFGLRGIAERVALCGGELQVGAVPQGGFRVHASIPADQGADRR</sequence>
<dbReference type="InterPro" id="IPR050482">
    <property type="entry name" value="Sensor_HK_TwoCompSys"/>
</dbReference>
<dbReference type="Gene3D" id="1.20.5.1930">
    <property type="match status" value="1"/>
</dbReference>
<dbReference type="EC" id="2.7.13.3" evidence="2"/>
<dbReference type="Proteomes" id="UP000199202">
    <property type="component" value="Unassembled WGS sequence"/>
</dbReference>
<evidence type="ECO:0000256" key="1">
    <source>
        <dbReference type="ARBA" id="ARBA00000085"/>
    </source>
</evidence>
<dbReference type="GO" id="GO:0046983">
    <property type="term" value="F:protein dimerization activity"/>
    <property type="evidence" value="ECO:0007669"/>
    <property type="project" value="InterPro"/>
</dbReference>
<organism evidence="11 12">
    <name type="scientific">Nonomuraea jiangxiensis</name>
    <dbReference type="NCBI Taxonomy" id="633440"/>
    <lineage>
        <taxon>Bacteria</taxon>
        <taxon>Bacillati</taxon>
        <taxon>Actinomycetota</taxon>
        <taxon>Actinomycetes</taxon>
        <taxon>Streptosporangiales</taxon>
        <taxon>Streptosporangiaceae</taxon>
        <taxon>Nonomuraea</taxon>
    </lineage>
</organism>
<dbReference type="InterPro" id="IPR011712">
    <property type="entry name" value="Sig_transdc_His_kin_sub3_dim/P"/>
</dbReference>
<evidence type="ECO:0000256" key="4">
    <source>
        <dbReference type="ARBA" id="ARBA00022679"/>
    </source>
</evidence>
<evidence type="ECO:0000259" key="10">
    <source>
        <dbReference type="SMART" id="SM00387"/>
    </source>
</evidence>
<reference evidence="11 12" key="1">
    <citation type="submission" date="2016-10" db="EMBL/GenBank/DDBJ databases">
        <authorList>
            <person name="de Groot N.N."/>
        </authorList>
    </citation>
    <scope>NUCLEOTIDE SEQUENCE [LARGE SCALE GENOMIC DNA]</scope>
    <source>
        <strain evidence="11 12">CGMCC 4.6533</strain>
    </source>
</reference>
<dbReference type="InterPro" id="IPR055558">
    <property type="entry name" value="DUF7134"/>
</dbReference>
<dbReference type="Pfam" id="PF23539">
    <property type="entry name" value="DUF7134"/>
    <property type="match status" value="1"/>
</dbReference>
<evidence type="ECO:0000313" key="11">
    <source>
        <dbReference type="EMBL" id="SDM14925.1"/>
    </source>
</evidence>
<evidence type="ECO:0000256" key="5">
    <source>
        <dbReference type="ARBA" id="ARBA00022741"/>
    </source>
</evidence>
<evidence type="ECO:0000313" key="12">
    <source>
        <dbReference type="Proteomes" id="UP000199202"/>
    </source>
</evidence>
<keyword evidence="5" id="KW-0547">Nucleotide-binding</keyword>
<gene>
    <name evidence="11" type="ORF">SAMN05421869_13723</name>
</gene>
<feature type="transmembrane region" description="Helical" evidence="9">
    <location>
        <begin position="61"/>
        <end position="89"/>
    </location>
</feature>
<dbReference type="EMBL" id="FNDJ01000037">
    <property type="protein sequence ID" value="SDM14925.1"/>
    <property type="molecule type" value="Genomic_DNA"/>
</dbReference>
<keyword evidence="9" id="KW-0812">Transmembrane</keyword>
<dbReference type="SMART" id="SM00387">
    <property type="entry name" value="HATPase_c"/>
    <property type="match status" value="1"/>
</dbReference>
<dbReference type="PANTHER" id="PTHR24421">
    <property type="entry name" value="NITRATE/NITRITE SENSOR PROTEIN NARX-RELATED"/>
    <property type="match status" value="1"/>
</dbReference>
<dbReference type="GO" id="GO:0016020">
    <property type="term" value="C:membrane"/>
    <property type="evidence" value="ECO:0007669"/>
    <property type="project" value="InterPro"/>
</dbReference>
<keyword evidence="9" id="KW-1133">Transmembrane helix</keyword>
<keyword evidence="6 11" id="KW-0418">Kinase</keyword>
<dbReference type="SUPFAM" id="SSF55874">
    <property type="entry name" value="ATPase domain of HSP90 chaperone/DNA topoisomerase II/histidine kinase"/>
    <property type="match status" value="1"/>
</dbReference>
<proteinExistence type="predicted"/>
<dbReference type="InterPro" id="IPR036890">
    <property type="entry name" value="HATPase_C_sf"/>
</dbReference>
<feature type="transmembrane region" description="Helical" evidence="9">
    <location>
        <begin position="101"/>
        <end position="122"/>
    </location>
</feature>
<dbReference type="GO" id="GO:0005524">
    <property type="term" value="F:ATP binding"/>
    <property type="evidence" value="ECO:0007669"/>
    <property type="project" value="UniProtKB-KW"/>
</dbReference>
<dbReference type="Pfam" id="PF07730">
    <property type="entry name" value="HisKA_3"/>
    <property type="match status" value="1"/>
</dbReference>
<feature type="domain" description="Histidine kinase/HSP90-like ATPase" evidence="10">
    <location>
        <begin position="288"/>
        <end position="380"/>
    </location>
</feature>
<evidence type="ECO:0000256" key="8">
    <source>
        <dbReference type="ARBA" id="ARBA00023012"/>
    </source>
</evidence>
<dbReference type="GO" id="GO:0000155">
    <property type="term" value="F:phosphorelay sensor kinase activity"/>
    <property type="evidence" value="ECO:0007669"/>
    <property type="project" value="InterPro"/>
</dbReference>
<evidence type="ECO:0000256" key="3">
    <source>
        <dbReference type="ARBA" id="ARBA00022553"/>
    </source>
</evidence>
<dbReference type="Pfam" id="PF02518">
    <property type="entry name" value="HATPase_c"/>
    <property type="match status" value="1"/>
</dbReference>
<keyword evidence="4" id="KW-0808">Transferase</keyword>
<evidence type="ECO:0000256" key="9">
    <source>
        <dbReference type="SAM" id="Phobius"/>
    </source>
</evidence>
<dbReference type="PANTHER" id="PTHR24421:SF10">
    <property type="entry name" value="NITRATE_NITRITE SENSOR PROTEIN NARQ"/>
    <property type="match status" value="1"/>
</dbReference>
<evidence type="ECO:0000256" key="2">
    <source>
        <dbReference type="ARBA" id="ARBA00012438"/>
    </source>
</evidence>
<evidence type="ECO:0000256" key="7">
    <source>
        <dbReference type="ARBA" id="ARBA00022840"/>
    </source>
</evidence>
<feature type="transmembrane region" description="Helical" evidence="9">
    <location>
        <begin position="134"/>
        <end position="158"/>
    </location>
</feature>
<name>A0A1G9QXG5_9ACTN</name>
<dbReference type="AlphaFoldDB" id="A0A1G9QXG5"/>
<dbReference type="InterPro" id="IPR003594">
    <property type="entry name" value="HATPase_dom"/>
</dbReference>
<evidence type="ECO:0000256" key="6">
    <source>
        <dbReference type="ARBA" id="ARBA00022777"/>
    </source>
</evidence>
<keyword evidence="8" id="KW-0902">Two-component regulatory system</keyword>
<accession>A0A1G9QXG5</accession>
<dbReference type="CDD" id="cd16917">
    <property type="entry name" value="HATPase_UhpB-NarQ-NarX-like"/>
    <property type="match status" value="1"/>
</dbReference>
<dbReference type="STRING" id="633440.SAMN05421869_13723"/>
<keyword evidence="9" id="KW-0472">Membrane</keyword>
<dbReference type="Gene3D" id="3.30.565.10">
    <property type="entry name" value="Histidine kinase-like ATPase, C-terminal domain"/>
    <property type="match status" value="1"/>
</dbReference>
<keyword evidence="7" id="KW-0067">ATP-binding</keyword>
<protein>
    <recommendedName>
        <fullName evidence="2">histidine kinase</fullName>
        <ecNumber evidence="2">2.7.13.3</ecNumber>
    </recommendedName>
</protein>